<dbReference type="Pfam" id="PF02931">
    <property type="entry name" value="Neur_chan_LBD"/>
    <property type="match status" value="1"/>
</dbReference>
<proteinExistence type="predicted"/>
<dbReference type="AlphaFoldDB" id="A0A815LPM5"/>
<dbReference type="InterPro" id="IPR006202">
    <property type="entry name" value="Neur_chan_lig-bd"/>
</dbReference>
<sequence length="470" mass="54020">MLNHFILEGRSSERPDSANSIRRSTRQRLHNPSNRRVYTVENALDAKESVSTIDSSNPLTTQETHIIPSPETNGHNQQISATSPLQHLVIKNTHDAVQVRIRCIFLRVGEIDTLNERYYAEILLQASWEDLSLKSLPNQLFDPIIHWTPQLELMNGIGDLKDEIVYTARFNAQGIATITEHHKLKGTLWERMELEYFPLDTQNLSIIITTSRTSKEVIFVKNVSKPSGVNRRVFTDEQEWDLFEHVAIEISEQIDEYIDDGHNHPVVVCSCHAARKYGYFMWNAYFLIFLITSASFTTFPIPLANIQGRIQIACTLLLTSITFRWLCNKALPTISYLTAVDIYAIGSIASLCLLNIYHGVIGYVNYYLSTNLPDSTGAATNVSYIIIIDRWALVVYTILFFIYQICTFIWMYLVPLRKRRILYKKDEEYRLTLTSSYQNPKATFVDVLRGVHSSLRNEHHELSMVTHAKP</sequence>
<dbReference type="GO" id="GO:0005230">
    <property type="term" value="F:extracellular ligand-gated monoatomic ion channel activity"/>
    <property type="evidence" value="ECO:0007669"/>
    <property type="project" value="InterPro"/>
</dbReference>
<dbReference type="Gene3D" id="2.70.170.10">
    <property type="entry name" value="Neurotransmitter-gated ion-channel ligand-binding domain"/>
    <property type="match status" value="1"/>
</dbReference>
<organism evidence="8 9">
    <name type="scientific">Adineta steineri</name>
    <dbReference type="NCBI Taxonomy" id="433720"/>
    <lineage>
        <taxon>Eukaryota</taxon>
        <taxon>Metazoa</taxon>
        <taxon>Spiralia</taxon>
        <taxon>Gnathifera</taxon>
        <taxon>Rotifera</taxon>
        <taxon>Eurotatoria</taxon>
        <taxon>Bdelloidea</taxon>
        <taxon>Adinetida</taxon>
        <taxon>Adinetidae</taxon>
        <taxon>Adineta</taxon>
    </lineage>
</organism>
<reference evidence="8" key="1">
    <citation type="submission" date="2021-02" db="EMBL/GenBank/DDBJ databases">
        <authorList>
            <person name="Nowell W R."/>
        </authorList>
    </citation>
    <scope>NUCLEOTIDE SEQUENCE</scope>
</reference>
<evidence type="ECO:0000256" key="3">
    <source>
        <dbReference type="ARBA" id="ARBA00022989"/>
    </source>
</evidence>
<accession>A0A815LPM5</accession>
<evidence type="ECO:0000256" key="1">
    <source>
        <dbReference type="ARBA" id="ARBA00004141"/>
    </source>
</evidence>
<gene>
    <name evidence="8" type="ORF">IZO911_LOCUS40203</name>
</gene>
<dbReference type="Gene3D" id="1.20.58.390">
    <property type="entry name" value="Neurotransmitter-gated ion-channel transmembrane domain"/>
    <property type="match status" value="1"/>
</dbReference>
<dbReference type="SUPFAM" id="SSF63712">
    <property type="entry name" value="Nicotinic receptor ligand binding domain-like"/>
    <property type="match status" value="1"/>
</dbReference>
<dbReference type="InterPro" id="IPR038050">
    <property type="entry name" value="Neuro_actylchol_rec"/>
</dbReference>
<name>A0A815LPM5_9BILA</name>
<evidence type="ECO:0000256" key="4">
    <source>
        <dbReference type="ARBA" id="ARBA00023136"/>
    </source>
</evidence>
<comment type="subcellular location">
    <subcellularLocation>
        <location evidence="1">Membrane</location>
        <topology evidence="1">Multi-pass membrane protein</topology>
    </subcellularLocation>
</comment>
<evidence type="ECO:0000256" key="6">
    <source>
        <dbReference type="SAM" id="Phobius"/>
    </source>
</evidence>
<dbReference type="InterPro" id="IPR036719">
    <property type="entry name" value="Neuro-gated_channel_TM_sf"/>
</dbReference>
<keyword evidence="3 6" id="KW-1133">Transmembrane helix</keyword>
<dbReference type="InterPro" id="IPR036734">
    <property type="entry name" value="Neur_chan_lig-bd_sf"/>
</dbReference>
<feature type="transmembrane region" description="Helical" evidence="6">
    <location>
        <begin position="284"/>
        <end position="304"/>
    </location>
</feature>
<evidence type="ECO:0000256" key="2">
    <source>
        <dbReference type="ARBA" id="ARBA00022692"/>
    </source>
</evidence>
<evidence type="ECO:0000256" key="5">
    <source>
        <dbReference type="SAM" id="MobiDB-lite"/>
    </source>
</evidence>
<feature type="region of interest" description="Disordered" evidence="5">
    <location>
        <begin position="1"/>
        <end position="33"/>
    </location>
</feature>
<dbReference type="PANTHER" id="PTHR18945">
    <property type="entry name" value="NEUROTRANSMITTER GATED ION CHANNEL"/>
    <property type="match status" value="1"/>
</dbReference>
<dbReference type="GO" id="GO:0004888">
    <property type="term" value="F:transmembrane signaling receptor activity"/>
    <property type="evidence" value="ECO:0007669"/>
    <property type="project" value="InterPro"/>
</dbReference>
<keyword evidence="4 6" id="KW-0472">Membrane</keyword>
<evidence type="ECO:0000313" key="9">
    <source>
        <dbReference type="Proteomes" id="UP000663860"/>
    </source>
</evidence>
<feature type="transmembrane region" description="Helical" evidence="6">
    <location>
        <begin position="334"/>
        <end position="357"/>
    </location>
</feature>
<feature type="transmembrane region" description="Helical" evidence="6">
    <location>
        <begin position="391"/>
        <end position="414"/>
    </location>
</feature>
<dbReference type="SUPFAM" id="SSF90112">
    <property type="entry name" value="Neurotransmitter-gated ion-channel transmembrane pore"/>
    <property type="match status" value="1"/>
</dbReference>
<evidence type="ECO:0000313" key="8">
    <source>
        <dbReference type="EMBL" id="CAF1413292.1"/>
    </source>
</evidence>
<comment type="caution">
    <text evidence="8">The sequence shown here is derived from an EMBL/GenBank/DDBJ whole genome shotgun (WGS) entry which is preliminary data.</text>
</comment>
<protein>
    <recommendedName>
        <fullName evidence="7">Neurotransmitter-gated ion-channel ligand-binding domain-containing protein</fullName>
    </recommendedName>
</protein>
<dbReference type="EMBL" id="CAJNOE010001331">
    <property type="protein sequence ID" value="CAF1413292.1"/>
    <property type="molecule type" value="Genomic_DNA"/>
</dbReference>
<evidence type="ECO:0000259" key="7">
    <source>
        <dbReference type="Pfam" id="PF02931"/>
    </source>
</evidence>
<dbReference type="InterPro" id="IPR006201">
    <property type="entry name" value="Neur_channel"/>
</dbReference>
<keyword evidence="2 6" id="KW-0812">Transmembrane</keyword>
<dbReference type="Proteomes" id="UP000663860">
    <property type="component" value="Unassembled WGS sequence"/>
</dbReference>
<dbReference type="GO" id="GO:0016020">
    <property type="term" value="C:membrane"/>
    <property type="evidence" value="ECO:0007669"/>
    <property type="project" value="UniProtKB-SubCell"/>
</dbReference>
<feature type="domain" description="Neurotransmitter-gated ion-channel ligand-binding" evidence="7">
    <location>
        <begin position="91"/>
        <end position="257"/>
    </location>
</feature>